<comment type="caution">
    <text evidence="1">The sequence shown here is derived from an EMBL/GenBank/DDBJ whole genome shotgun (WGS) entry which is preliminary data.</text>
</comment>
<dbReference type="AlphaFoldDB" id="A0A0F9JQC0"/>
<sequence length="79" mass="9396">MNNDGLRPIHGDKVTCDMCGVHYTYFIWAFGSDRCLCRKCVDKRPQAFLDHLDDDIDLAEEYDEISREIEELDKRERNR</sequence>
<gene>
    <name evidence="1" type="ORF">LCGC14_1426370</name>
</gene>
<name>A0A0F9JQC0_9ZZZZ</name>
<proteinExistence type="predicted"/>
<accession>A0A0F9JQC0</accession>
<protein>
    <submittedName>
        <fullName evidence="1">Uncharacterized protein</fullName>
    </submittedName>
</protein>
<organism evidence="1">
    <name type="scientific">marine sediment metagenome</name>
    <dbReference type="NCBI Taxonomy" id="412755"/>
    <lineage>
        <taxon>unclassified sequences</taxon>
        <taxon>metagenomes</taxon>
        <taxon>ecological metagenomes</taxon>
    </lineage>
</organism>
<reference evidence="1" key="1">
    <citation type="journal article" date="2015" name="Nature">
        <title>Complex archaea that bridge the gap between prokaryotes and eukaryotes.</title>
        <authorList>
            <person name="Spang A."/>
            <person name="Saw J.H."/>
            <person name="Jorgensen S.L."/>
            <person name="Zaremba-Niedzwiedzka K."/>
            <person name="Martijn J."/>
            <person name="Lind A.E."/>
            <person name="van Eijk R."/>
            <person name="Schleper C."/>
            <person name="Guy L."/>
            <person name="Ettema T.J."/>
        </authorList>
    </citation>
    <scope>NUCLEOTIDE SEQUENCE</scope>
</reference>
<dbReference type="EMBL" id="LAZR01009564">
    <property type="protein sequence ID" value="KKM71853.1"/>
    <property type="molecule type" value="Genomic_DNA"/>
</dbReference>
<evidence type="ECO:0000313" key="1">
    <source>
        <dbReference type="EMBL" id="KKM71853.1"/>
    </source>
</evidence>